<organism evidence="2 3">
    <name type="scientific">Amborella trichopoda</name>
    <dbReference type="NCBI Taxonomy" id="13333"/>
    <lineage>
        <taxon>Eukaryota</taxon>
        <taxon>Viridiplantae</taxon>
        <taxon>Streptophyta</taxon>
        <taxon>Embryophyta</taxon>
        <taxon>Tracheophyta</taxon>
        <taxon>Spermatophyta</taxon>
        <taxon>Magnoliopsida</taxon>
        <taxon>Amborellales</taxon>
        <taxon>Amborellaceae</taxon>
        <taxon>Amborella</taxon>
    </lineage>
</organism>
<evidence type="ECO:0000313" key="2">
    <source>
        <dbReference type="EMBL" id="ERN17240.1"/>
    </source>
</evidence>
<keyword evidence="1" id="KW-1133">Transmembrane helix</keyword>
<dbReference type="EMBL" id="KI392384">
    <property type="protein sequence ID" value="ERN17240.1"/>
    <property type="molecule type" value="Genomic_DNA"/>
</dbReference>
<accession>U5D4U2</accession>
<name>U5D4U2_AMBTC</name>
<keyword evidence="1" id="KW-0812">Transmembrane</keyword>
<reference evidence="3" key="1">
    <citation type="journal article" date="2013" name="Science">
        <title>The Amborella genome and the evolution of flowering plants.</title>
        <authorList>
            <consortium name="Amborella Genome Project"/>
        </authorList>
    </citation>
    <scope>NUCLEOTIDE SEQUENCE [LARGE SCALE GENOMIC DNA]</scope>
</reference>
<protein>
    <submittedName>
        <fullName evidence="2">Uncharacterized protein</fullName>
    </submittedName>
</protein>
<evidence type="ECO:0000256" key="1">
    <source>
        <dbReference type="SAM" id="Phobius"/>
    </source>
</evidence>
<gene>
    <name evidence="2" type="ORF">AMTR_s00044p00190900</name>
</gene>
<dbReference type="AlphaFoldDB" id="U5D4U2"/>
<keyword evidence="3" id="KW-1185">Reference proteome</keyword>
<feature type="transmembrane region" description="Helical" evidence="1">
    <location>
        <begin position="26"/>
        <end position="52"/>
    </location>
</feature>
<dbReference type="Proteomes" id="UP000017836">
    <property type="component" value="Unassembled WGS sequence"/>
</dbReference>
<evidence type="ECO:0000313" key="3">
    <source>
        <dbReference type="Proteomes" id="UP000017836"/>
    </source>
</evidence>
<dbReference type="Gramene" id="ERN17240">
    <property type="protein sequence ID" value="ERN17240"/>
    <property type="gene ID" value="AMTR_s00044p00190900"/>
</dbReference>
<sequence>MNHPGDDGLVGDNALVERFFVDESGLWRMCIILGYELLEAVIYWGCWFVGIARPLELIAHR</sequence>
<dbReference type="HOGENOM" id="CLU_2925664_0_0_1"/>
<keyword evidence="1" id="KW-0472">Membrane</keyword>
<proteinExistence type="predicted"/>